<dbReference type="GO" id="GO:0106026">
    <property type="term" value="F:Gly-tRNA(Ala) deacylase activity"/>
    <property type="evidence" value="ECO:0007669"/>
    <property type="project" value="UniProtKB-UniRule"/>
</dbReference>
<dbReference type="Gene3D" id="3.50.80.10">
    <property type="entry name" value="D-tyrosyl-tRNA(Tyr) deacylase"/>
    <property type="match status" value="1"/>
</dbReference>
<feature type="short sequence motif" description="Gly-cisPro motif, important for rejection of L-amino acids" evidence="2">
    <location>
        <begin position="137"/>
        <end position="138"/>
    </location>
</feature>
<organism evidence="3 4">
    <name type="scientific">Thiospirochaeta perfilievii</name>
    <dbReference type="NCBI Taxonomy" id="252967"/>
    <lineage>
        <taxon>Bacteria</taxon>
        <taxon>Pseudomonadati</taxon>
        <taxon>Spirochaetota</taxon>
        <taxon>Spirochaetia</taxon>
        <taxon>Spirochaetales</taxon>
        <taxon>Spirochaetaceae</taxon>
        <taxon>Thiospirochaeta</taxon>
    </lineage>
</organism>
<evidence type="ECO:0000313" key="3">
    <source>
        <dbReference type="EMBL" id="QEN05810.1"/>
    </source>
</evidence>
<comment type="catalytic activity">
    <reaction evidence="2">
        <text>a D-aminoacyl-tRNA + H2O = a tRNA + a D-alpha-amino acid + H(+)</text>
        <dbReference type="Rhea" id="RHEA:13953"/>
        <dbReference type="Rhea" id="RHEA-COMP:10123"/>
        <dbReference type="Rhea" id="RHEA-COMP:10124"/>
        <dbReference type="ChEBI" id="CHEBI:15377"/>
        <dbReference type="ChEBI" id="CHEBI:15378"/>
        <dbReference type="ChEBI" id="CHEBI:59871"/>
        <dbReference type="ChEBI" id="CHEBI:78442"/>
        <dbReference type="ChEBI" id="CHEBI:79333"/>
        <dbReference type="EC" id="3.1.1.96"/>
    </reaction>
</comment>
<proteinExistence type="inferred from homology"/>
<keyword evidence="2" id="KW-0820">tRNA-binding</keyword>
<dbReference type="KEGG" id="sper:EW093_14230"/>
<comment type="domain">
    <text evidence="2">A Gly-cisPro motif from one monomer fits into the active site of the other monomer to allow specific chiral rejection of L-amino acids.</text>
</comment>
<dbReference type="HAMAP" id="MF_00518">
    <property type="entry name" value="Deacylase_Dtd"/>
    <property type="match status" value="1"/>
</dbReference>
<dbReference type="GO" id="GO:0000049">
    <property type="term" value="F:tRNA binding"/>
    <property type="evidence" value="ECO:0007669"/>
    <property type="project" value="UniProtKB-UniRule"/>
</dbReference>
<dbReference type="GO" id="GO:0043908">
    <property type="term" value="F:Ser(Gly)-tRNA(Ala) hydrolase activity"/>
    <property type="evidence" value="ECO:0007669"/>
    <property type="project" value="UniProtKB-UniRule"/>
</dbReference>
<dbReference type="EC" id="3.1.1.-" evidence="2"/>
<keyword evidence="2" id="KW-0694">RNA-binding</keyword>
<dbReference type="EMBL" id="CP035807">
    <property type="protein sequence ID" value="QEN05810.1"/>
    <property type="molecule type" value="Genomic_DNA"/>
</dbReference>
<dbReference type="PANTHER" id="PTHR10472:SF5">
    <property type="entry name" value="D-AMINOACYL-TRNA DEACYLASE 1"/>
    <property type="match status" value="1"/>
</dbReference>
<dbReference type="SUPFAM" id="SSF69500">
    <property type="entry name" value="DTD-like"/>
    <property type="match status" value="1"/>
</dbReference>
<comment type="subcellular location">
    <subcellularLocation>
        <location evidence="2">Cytoplasm</location>
    </subcellularLocation>
</comment>
<keyword evidence="4" id="KW-1185">Reference proteome</keyword>
<comment type="catalytic activity">
    <reaction evidence="2">
        <text>glycyl-tRNA(Ala) + H2O = tRNA(Ala) + glycine + H(+)</text>
        <dbReference type="Rhea" id="RHEA:53744"/>
        <dbReference type="Rhea" id="RHEA-COMP:9657"/>
        <dbReference type="Rhea" id="RHEA-COMP:13640"/>
        <dbReference type="ChEBI" id="CHEBI:15377"/>
        <dbReference type="ChEBI" id="CHEBI:15378"/>
        <dbReference type="ChEBI" id="CHEBI:57305"/>
        <dbReference type="ChEBI" id="CHEBI:78442"/>
        <dbReference type="ChEBI" id="CHEBI:78522"/>
    </reaction>
</comment>
<keyword evidence="2" id="KW-0963">Cytoplasm</keyword>
<keyword evidence="2 3" id="KW-0378">Hydrolase</keyword>
<dbReference type="InterPro" id="IPR003732">
    <property type="entry name" value="Daa-tRNA_deacyls_DTD"/>
</dbReference>
<dbReference type="Proteomes" id="UP000323824">
    <property type="component" value="Chromosome"/>
</dbReference>
<reference evidence="3 4" key="2">
    <citation type="submission" date="2019-09" db="EMBL/GenBank/DDBJ databases">
        <title>Complete Genome Sequence and Methylome Analysis of free living Spirochaetas.</title>
        <authorList>
            <person name="Leshcheva N."/>
            <person name="Mikheeva N."/>
        </authorList>
    </citation>
    <scope>NUCLEOTIDE SEQUENCE [LARGE SCALE GENOMIC DNA]</scope>
    <source>
        <strain evidence="3 4">P</strain>
    </source>
</reference>
<reference evidence="3 4" key="1">
    <citation type="submission" date="2019-02" db="EMBL/GenBank/DDBJ databases">
        <authorList>
            <person name="Fomenkov A."/>
            <person name="Dubinina G."/>
            <person name="Grabovich M."/>
            <person name="Vincze T."/>
            <person name="Roberts R.J."/>
        </authorList>
    </citation>
    <scope>NUCLEOTIDE SEQUENCE [LARGE SCALE GENOMIC DNA]</scope>
    <source>
        <strain evidence="3 4">P</strain>
    </source>
</reference>
<dbReference type="OrthoDB" id="9801395at2"/>
<accession>A0A5C1QFB3</accession>
<dbReference type="RefSeq" id="WP_149569043.1">
    <property type="nucleotide sequence ID" value="NZ_CP035807.1"/>
</dbReference>
<dbReference type="NCBIfam" id="TIGR00256">
    <property type="entry name" value="D-aminoacyl-tRNA deacylase"/>
    <property type="match status" value="1"/>
</dbReference>
<gene>
    <name evidence="2" type="primary">dtd</name>
    <name evidence="3" type="ORF">EW093_14230</name>
</gene>
<protein>
    <recommendedName>
        <fullName evidence="2">D-aminoacyl-tRNA deacylase</fullName>
        <shortName evidence="2">DTD</shortName>
        <ecNumber evidence="2">3.1.1.96</ecNumber>
    </recommendedName>
    <alternativeName>
        <fullName evidence="2">Gly-tRNA(Ala) deacylase</fullName>
        <ecNumber evidence="2">3.1.1.-</ecNumber>
    </alternativeName>
</protein>
<dbReference type="PANTHER" id="PTHR10472">
    <property type="entry name" value="D-TYROSYL-TRNA TYR DEACYLASE"/>
    <property type="match status" value="1"/>
</dbReference>
<evidence type="ECO:0000256" key="1">
    <source>
        <dbReference type="ARBA" id="ARBA00009673"/>
    </source>
</evidence>
<dbReference type="Pfam" id="PF02580">
    <property type="entry name" value="Tyr_Deacylase"/>
    <property type="match status" value="1"/>
</dbReference>
<evidence type="ECO:0000256" key="2">
    <source>
        <dbReference type="HAMAP-Rule" id="MF_00518"/>
    </source>
</evidence>
<dbReference type="AlphaFoldDB" id="A0A5C1QFB3"/>
<dbReference type="FunFam" id="3.50.80.10:FF:000001">
    <property type="entry name" value="D-aminoacyl-tRNA deacylase"/>
    <property type="match status" value="1"/>
</dbReference>
<evidence type="ECO:0000313" key="4">
    <source>
        <dbReference type="Proteomes" id="UP000323824"/>
    </source>
</evidence>
<dbReference type="GO" id="GO:0051500">
    <property type="term" value="F:D-tyrosyl-tRNA(Tyr) deacylase activity"/>
    <property type="evidence" value="ECO:0007669"/>
    <property type="project" value="TreeGrafter"/>
</dbReference>
<sequence>MRAVIQRVRDASVRVDSEIQGQIDVGLLVYVGFDVDDDDKDLDWMIKKIPNLRVFNDIDDVMNLSSMDLGHDILVISQFTLLANCKKGRRPSYERAAKPNEARLMYENFISKLSQTGLNIQSGVFQADMKVQYLNDGPVTIILDSKEK</sequence>
<dbReference type="GO" id="GO:0019478">
    <property type="term" value="P:D-amino acid catabolic process"/>
    <property type="evidence" value="ECO:0007669"/>
    <property type="project" value="UniProtKB-UniRule"/>
</dbReference>
<dbReference type="InterPro" id="IPR023509">
    <property type="entry name" value="DTD-like_sf"/>
</dbReference>
<comment type="similarity">
    <text evidence="1 2">Belongs to the DTD family.</text>
</comment>
<comment type="subunit">
    <text evidence="2">Homodimer.</text>
</comment>
<comment type="function">
    <text evidence="2">An aminoacyl-tRNA editing enzyme that deacylates mischarged D-aminoacyl-tRNAs. Also deacylates mischarged glycyl-tRNA(Ala), protecting cells against glycine mischarging by AlaRS. Acts via tRNA-based rather than protein-based catalysis; rejects L-amino acids rather than detecting D-amino acids in the active site. By recycling D-aminoacyl-tRNA to D-amino acids and free tRNA molecules, this enzyme counteracts the toxicity associated with the formation of D-aminoacyl-tRNA entities in vivo and helps enforce protein L-homochirality.</text>
</comment>
<dbReference type="GO" id="GO:0005737">
    <property type="term" value="C:cytoplasm"/>
    <property type="evidence" value="ECO:0007669"/>
    <property type="project" value="UniProtKB-SubCell"/>
</dbReference>
<name>A0A5C1QFB3_9SPIO</name>
<dbReference type="EC" id="3.1.1.96" evidence="2"/>